<comment type="caution">
    <text evidence="2">The sequence shown here is derived from an EMBL/GenBank/DDBJ whole genome shotgun (WGS) entry which is preliminary data.</text>
</comment>
<dbReference type="STRING" id="1590841.A0A2R6Q620"/>
<dbReference type="Proteomes" id="UP000241394">
    <property type="component" value="Chromosome LG19"/>
</dbReference>
<dbReference type="InParanoid" id="A0A2R6Q620"/>
<name>A0A2R6Q620_ACTCC</name>
<protein>
    <submittedName>
        <fullName evidence="2">Polyadenylate-binding protein like</fullName>
    </submittedName>
</protein>
<organism evidence="2 3">
    <name type="scientific">Actinidia chinensis var. chinensis</name>
    <name type="common">Chinese soft-hair kiwi</name>
    <dbReference type="NCBI Taxonomy" id="1590841"/>
    <lineage>
        <taxon>Eukaryota</taxon>
        <taxon>Viridiplantae</taxon>
        <taxon>Streptophyta</taxon>
        <taxon>Embryophyta</taxon>
        <taxon>Tracheophyta</taxon>
        <taxon>Spermatophyta</taxon>
        <taxon>Magnoliopsida</taxon>
        <taxon>eudicotyledons</taxon>
        <taxon>Gunneridae</taxon>
        <taxon>Pentapetalae</taxon>
        <taxon>asterids</taxon>
        <taxon>Ericales</taxon>
        <taxon>Actinidiaceae</taxon>
        <taxon>Actinidia</taxon>
    </lineage>
</organism>
<evidence type="ECO:0000313" key="2">
    <source>
        <dbReference type="EMBL" id="PSS02697.1"/>
    </source>
</evidence>
<dbReference type="SUPFAM" id="SSF63570">
    <property type="entry name" value="PABC (PABP) domain"/>
    <property type="match status" value="1"/>
</dbReference>
<accession>A0A2R6Q620</accession>
<evidence type="ECO:0000256" key="1">
    <source>
        <dbReference type="SAM" id="MobiDB-lite"/>
    </source>
</evidence>
<dbReference type="AlphaFoldDB" id="A0A2R6Q620"/>
<evidence type="ECO:0000313" key="3">
    <source>
        <dbReference type="Proteomes" id="UP000241394"/>
    </source>
</evidence>
<feature type="compositionally biased region" description="Low complexity" evidence="1">
    <location>
        <begin position="30"/>
        <end position="43"/>
    </location>
</feature>
<reference evidence="2 3" key="1">
    <citation type="submission" date="2017-07" db="EMBL/GenBank/DDBJ databases">
        <title>An improved, manually edited Actinidia chinensis var. chinensis (kiwifruit) genome highlights the challenges associated with draft genomes and gene prediction in plants.</title>
        <authorList>
            <person name="Pilkington S."/>
            <person name="Crowhurst R."/>
            <person name="Hilario E."/>
            <person name="Nardozza S."/>
            <person name="Fraser L."/>
            <person name="Peng Y."/>
            <person name="Gunaseelan K."/>
            <person name="Simpson R."/>
            <person name="Tahir J."/>
            <person name="Deroles S."/>
            <person name="Templeton K."/>
            <person name="Luo Z."/>
            <person name="Davy M."/>
            <person name="Cheng C."/>
            <person name="Mcneilage M."/>
            <person name="Scaglione D."/>
            <person name="Liu Y."/>
            <person name="Zhang Q."/>
            <person name="Datson P."/>
            <person name="De Silva N."/>
            <person name="Gardiner S."/>
            <person name="Bassett H."/>
            <person name="Chagne D."/>
            <person name="Mccallum J."/>
            <person name="Dzierzon H."/>
            <person name="Deng C."/>
            <person name="Wang Y.-Y."/>
            <person name="Barron N."/>
            <person name="Manako K."/>
            <person name="Bowen J."/>
            <person name="Foster T."/>
            <person name="Erridge Z."/>
            <person name="Tiffin H."/>
            <person name="Waite C."/>
            <person name="Davies K."/>
            <person name="Grierson E."/>
            <person name="Laing W."/>
            <person name="Kirk R."/>
            <person name="Chen X."/>
            <person name="Wood M."/>
            <person name="Montefiori M."/>
            <person name="Brummell D."/>
            <person name="Schwinn K."/>
            <person name="Catanach A."/>
            <person name="Fullerton C."/>
            <person name="Li D."/>
            <person name="Meiyalaghan S."/>
            <person name="Nieuwenhuizen N."/>
            <person name="Read N."/>
            <person name="Prakash R."/>
            <person name="Hunter D."/>
            <person name="Zhang H."/>
            <person name="Mckenzie M."/>
            <person name="Knabel M."/>
            <person name="Harris A."/>
            <person name="Allan A."/>
            <person name="Chen A."/>
            <person name="Janssen B."/>
            <person name="Plunkett B."/>
            <person name="Dwamena C."/>
            <person name="Voogd C."/>
            <person name="Leif D."/>
            <person name="Lafferty D."/>
            <person name="Souleyre E."/>
            <person name="Varkonyi-Gasic E."/>
            <person name="Gambi F."/>
            <person name="Hanley J."/>
            <person name="Yao J.-L."/>
            <person name="Cheung J."/>
            <person name="David K."/>
            <person name="Warren B."/>
            <person name="Marsh K."/>
            <person name="Snowden K."/>
            <person name="Lin-Wang K."/>
            <person name="Brian L."/>
            <person name="Martinez-Sanchez M."/>
            <person name="Wang M."/>
            <person name="Ileperuma N."/>
            <person name="Macnee N."/>
            <person name="Campin R."/>
            <person name="Mcatee P."/>
            <person name="Drummond R."/>
            <person name="Espley R."/>
            <person name="Ireland H."/>
            <person name="Wu R."/>
            <person name="Atkinson R."/>
            <person name="Karunairetnam S."/>
            <person name="Bulley S."/>
            <person name="Chunkath S."/>
            <person name="Hanley Z."/>
            <person name="Storey R."/>
            <person name="Thrimawithana A."/>
            <person name="Thomson S."/>
            <person name="David C."/>
            <person name="Testolin R."/>
        </authorList>
    </citation>
    <scope>NUCLEOTIDE SEQUENCE [LARGE SCALE GENOMIC DNA]</scope>
    <source>
        <strain evidence="3">cv. Red5</strain>
        <tissue evidence="2">Young leaf</tissue>
    </source>
</reference>
<reference evidence="3" key="2">
    <citation type="journal article" date="2018" name="BMC Genomics">
        <title>A manually annotated Actinidia chinensis var. chinensis (kiwifruit) genome highlights the challenges associated with draft genomes and gene prediction in plants.</title>
        <authorList>
            <person name="Pilkington S.M."/>
            <person name="Crowhurst R."/>
            <person name="Hilario E."/>
            <person name="Nardozza S."/>
            <person name="Fraser L."/>
            <person name="Peng Y."/>
            <person name="Gunaseelan K."/>
            <person name="Simpson R."/>
            <person name="Tahir J."/>
            <person name="Deroles S.C."/>
            <person name="Templeton K."/>
            <person name="Luo Z."/>
            <person name="Davy M."/>
            <person name="Cheng C."/>
            <person name="McNeilage M."/>
            <person name="Scaglione D."/>
            <person name="Liu Y."/>
            <person name="Zhang Q."/>
            <person name="Datson P."/>
            <person name="De Silva N."/>
            <person name="Gardiner S.E."/>
            <person name="Bassett H."/>
            <person name="Chagne D."/>
            <person name="McCallum J."/>
            <person name="Dzierzon H."/>
            <person name="Deng C."/>
            <person name="Wang Y.Y."/>
            <person name="Barron L."/>
            <person name="Manako K."/>
            <person name="Bowen J."/>
            <person name="Foster T.M."/>
            <person name="Erridge Z.A."/>
            <person name="Tiffin H."/>
            <person name="Waite C.N."/>
            <person name="Davies K.M."/>
            <person name="Grierson E.P."/>
            <person name="Laing W.A."/>
            <person name="Kirk R."/>
            <person name="Chen X."/>
            <person name="Wood M."/>
            <person name="Montefiori M."/>
            <person name="Brummell D.A."/>
            <person name="Schwinn K.E."/>
            <person name="Catanach A."/>
            <person name="Fullerton C."/>
            <person name="Li D."/>
            <person name="Meiyalaghan S."/>
            <person name="Nieuwenhuizen N."/>
            <person name="Read N."/>
            <person name="Prakash R."/>
            <person name="Hunter D."/>
            <person name="Zhang H."/>
            <person name="McKenzie M."/>
            <person name="Knabel M."/>
            <person name="Harris A."/>
            <person name="Allan A.C."/>
            <person name="Gleave A."/>
            <person name="Chen A."/>
            <person name="Janssen B.J."/>
            <person name="Plunkett B."/>
            <person name="Ampomah-Dwamena C."/>
            <person name="Voogd C."/>
            <person name="Leif D."/>
            <person name="Lafferty D."/>
            <person name="Souleyre E.J.F."/>
            <person name="Varkonyi-Gasic E."/>
            <person name="Gambi F."/>
            <person name="Hanley J."/>
            <person name="Yao J.L."/>
            <person name="Cheung J."/>
            <person name="David K.M."/>
            <person name="Warren B."/>
            <person name="Marsh K."/>
            <person name="Snowden K.C."/>
            <person name="Lin-Wang K."/>
            <person name="Brian L."/>
            <person name="Martinez-Sanchez M."/>
            <person name="Wang M."/>
            <person name="Ileperuma N."/>
            <person name="Macnee N."/>
            <person name="Campin R."/>
            <person name="McAtee P."/>
            <person name="Drummond R.S.M."/>
            <person name="Espley R.V."/>
            <person name="Ireland H.S."/>
            <person name="Wu R."/>
            <person name="Atkinson R.G."/>
            <person name="Karunairetnam S."/>
            <person name="Bulley S."/>
            <person name="Chunkath S."/>
            <person name="Hanley Z."/>
            <person name="Storey R."/>
            <person name="Thrimawithana A.H."/>
            <person name="Thomson S."/>
            <person name="David C."/>
            <person name="Testolin R."/>
            <person name="Huang H."/>
            <person name="Hellens R.P."/>
            <person name="Schaffer R.J."/>
        </authorList>
    </citation>
    <scope>NUCLEOTIDE SEQUENCE [LARGE SCALE GENOMIC DNA]</scope>
    <source>
        <strain evidence="3">cv. Red5</strain>
    </source>
</reference>
<feature type="region of interest" description="Disordered" evidence="1">
    <location>
        <begin position="18"/>
        <end position="43"/>
    </location>
</feature>
<gene>
    <name evidence="2" type="ORF">CEY00_Acc21108</name>
</gene>
<sequence length="131" mass="14056">MRPGGAPMPNFFVPMVQQGQQGQRPGGRRAGAVPVQQGQQPVPFMQQQMLSRGRVYRYPPGRGLPDVSMSGVPGGMLSVPYDMGGMPLRDGGMSQPIPIGALASALANAAPAEQRMVRMLLVLLHLFAFWV</sequence>
<keyword evidence="3" id="KW-1185">Reference proteome</keyword>
<dbReference type="GO" id="GO:0003723">
    <property type="term" value="F:RNA binding"/>
    <property type="evidence" value="ECO:0007669"/>
    <property type="project" value="InterPro"/>
</dbReference>
<dbReference type="OrthoDB" id="1743719at2759"/>
<dbReference type="Gramene" id="PSS02697">
    <property type="protein sequence ID" value="PSS02697"/>
    <property type="gene ID" value="CEY00_Acc21108"/>
</dbReference>
<dbReference type="EMBL" id="NKQK01000019">
    <property type="protein sequence ID" value="PSS02697.1"/>
    <property type="molecule type" value="Genomic_DNA"/>
</dbReference>
<proteinExistence type="predicted"/>
<dbReference type="InterPro" id="IPR036053">
    <property type="entry name" value="PABP-dom"/>
</dbReference>